<evidence type="ECO:0000259" key="1">
    <source>
        <dbReference type="Pfam" id="PF01636"/>
    </source>
</evidence>
<dbReference type="InterPro" id="IPR002575">
    <property type="entry name" value="Aminoglycoside_PTrfase"/>
</dbReference>
<name>A0ABV6ML82_9PSEU</name>
<dbReference type="InterPro" id="IPR011009">
    <property type="entry name" value="Kinase-like_dom_sf"/>
</dbReference>
<dbReference type="RefSeq" id="WP_273939888.1">
    <property type="nucleotide sequence ID" value="NZ_CP097263.1"/>
</dbReference>
<dbReference type="PANTHER" id="PTHR21310">
    <property type="entry name" value="AMINOGLYCOSIDE PHOSPHOTRANSFERASE-RELATED-RELATED"/>
    <property type="match status" value="1"/>
</dbReference>
<protein>
    <submittedName>
        <fullName evidence="2">Phosphotransferase family protein</fullName>
    </submittedName>
</protein>
<accession>A0ABV6ML82</accession>
<dbReference type="Gene3D" id="3.90.1200.10">
    <property type="match status" value="1"/>
</dbReference>
<keyword evidence="3" id="KW-1185">Reference proteome</keyword>
<gene>
    <name evidence="2" type="ORF">ACFFH7_06170</name>
</gene>
<sequence length="282" mass="31306">MNLDPRGIAAAALGRDPGPLTKAASRSNQVYLGTDIVVKLNDRHTRLSREIALTPYLPAGITAPLLASGQQDGVNYACYTRLPGSPPRMDDIDAKTARTLAVQAIDTLERLHDWTPPAEALPTLRADFDHGGFTSKDALQLEIDRLKDVPQHLVDGLKAIAGNAPERAKTTVPVHADCFWDNWLSNGETVTALLDFEWARFGEPMDDWFFLIRFSGRHEADVLDLVAEATATHKDVLRTECEAREAYFVAYDLNHEPDLTAERLSGLEELIVGRHWWRSSKA</sequence>
<dbReference type="EMBL" id="JBHLUD010000001">
    <property type="protein sequence ID" value="MFC0541058.1"/>
    <property type="molecule type" value="Genomic_DNA"/>
</dbReference>
<organism evidence="2 3">
    <name type="scientific">Kutzneria chonburiensis</name>
    <dbReference type="NCBI Taxonomy" id="1483604"/>
    <lineage>
        <taxon>Bacteria</taxon>
        <taxon>Bacillati</taxon>
        <taxon>Actinomycetota</taxon>
        <taxon>Actinomycetes</taxon>
        <taxon>Pseudonocardiales</taxon>
        <taxon>Pseudonocardiaceae</taxon>
        <taxon>Kutzneria</taxon>
    </lineage>
</organism>
<evidence type="ECO:0000313" key="3">
    <source>
        <dbReference type="Proteomes" id="UP001589810"/>
    </source>
</evidence>
<comment type="caution">
    <text evidence="2">The sequence shown here is derived from an EMBL/GenBank/DDBJ whole genome shotgun (WGS) entry which is preliminary data.</text>
</comment>
<feature type="domain" description="Aminoglycoside phosphotransferase" evidence="1">
    <location>
        <begin position="26"/>
        <end position="231"/>
    </location>
</feature>
<dbReference type="InterPro" id="IPR051678">
    <property type="entry name" value="AGP_Transferase"/>
</dbReference>
<dbReference type="Pfam" id="PF01636">
    <property type="entry name" value="APH"/>
    <property type="match status" value="1"/>
</dbReference>
<proteinExistence type="predicted"/>
<evidence type="ECO:0000313" key="2">
    <source>
        <dbReference type="EMBL" id="MFC0541058.1"/>
    </source>
</evidence>
<reference evidence="2 3" key="1">
    <citation type="submission" date="2024-09" db="EMBL/GenBank/DDBJ databases">
        <authorList>
            <person name="Sun Q."/>
            <person name="Mori K."/>
        </authorList>
    </citation>
    <scope>NUCLEOTIDE SEQUENCE [LARGE SCALE GENOMIC DNA]</scope>
    <source>
        <strain evidence="2 3">TBRC 1432</strain>
    </source>
</reference>
<dbReference type="Proteomes" id="UP001589810">
    <property type="component" value="Unassembled WGS sequence"/>
</dbReference>
<dbReference type="SUPFAM" id="SSF56112">
    <property type="entry name" value="Protein kinase-like (PK-like)"/>
    <property type="match status" value="1"/>
</dbReference>